<dbReference type="RefSeq" id="WP_012245534.1">
    <property type="nucleotide sequence ID" value="NC_010168.1"/>
</dbReference>
<dbReference type="Proteomes" id="UP000002007">
    <property type="component" value="Chromosome"/>
</dbReference>
<proteinExistence type="predicted"/>
<name>A9WSS8_RENSM</name>
<gene>
    <name evidence="1" type="ordered locus">RSal33209_2134</name>
</gene>
<organism evidence="1 2">
    <name type="scientific">Renibacterium salmoninarum (strain ATCC 33209 / DSM 20767 / JCM 11484 / NBRC 15589 / NCIMB 2235)</name>
    <dbReference type="NCBI Taxonomy" id="288705"/>
    <lineage>
        <taxon>Bacteria</taxon>
        <taxon>Bacillati</taxon>
        <taxon>Actinomycetota</taxon>
        <taxon>Actinomycetes</taxon>
        <taxon>Micrococcales</taxon>
        <taxon>Micrococcaceae</taxon>
        <taxon>Renibacterium</taxon>
    </lineage>
</organism>
<dbReference type="KEGG" id="rsa:RSal33209_2134"/>
<sequence>MSERVFVAGVGMIPVMTPSKTETYDLMGSNATMAALKDAGIAYSQI</sequence>
<dbReference type="AlphaFoldDB" id="A9WSS8"/>
<evidence type="ECO:0000313" key="2">
    <source>
        <dbReference type="Proteomes" id="UP000002007"/>
    </source>
</evidence>
<evidence type="ECO:0000313" key="1">
    <source>
        <dbReference type="EMBL" id="ABY23866.1"/>
    </source>
</evidence>
<dbReference type="EMBL" id="CP000910">
    <property type="protein sequence ID" value="ABY23866.1"/>
    <property type="molecule type" value="Genomic_DNA"/>
</dbReference>
<dbReference type="HOGENOM" id="CLU_3188182_0_0_11"/>
<keyword evidence="2" id="KW-1185">Reference proteome</keyword>
<accession>A9WSS8</accession>
<reference evidence="2" key="1">
    <citation type="journal article" date="2008" name="J. Bacteriol.">
        <title>Genome sequence of the fish pathogen Renibacterium salmoninarum suggests reductive evolution away from an environmental Arthrobacter ancestor.</title>
        <authorList>
            <person name="Wiens G.D."/>
            <person name="Rockey D.D."/>
            <person name="Wu Z."/>
            <person name="Chang J."/>
            <person name="Levy R."/>
            <person name="Crane S."/>
            <person name="Chen D.S."/>
            <person name="Capri G.R."/>
            <person name="Burnett J.R."/>
            <person name="Sudheesh P.S."/>
            <person name="Schipma M.J."/>
            <person name="Burd H."/>
            <person name="Bhattacharyya A."/>
            <person name="Rhodes L.D."/>
            <person name="Kaul R."/>
            <person name="Strom M.S."/>
        </authorList>
    </citation>
    <scope>NUCLEOTIDE SEQUENCE [LARGE SCALE GENOMIC DNA]</scope>
    <source>
        <strain evidence="2">ATCC 33209 / DSM 20767 / JCM 11484 / NBRC 15589 / NCIMB 2235</strain>
    </source>
</reference>
<dbReference type="STRING" id="288705.RSal33209_2134"/>
<protein>
    <submittedName>
        <fullName evidence="1">Sterol carrier protein X</fullName>
    </submittedName>
</protein>